<keyword evidence="12" id="KW-1185">Reference proteome</keyword>
<dbReference type="PANTHER" id="PTHR46028">
    <property type="entry name" value="KYNURENINE 3-MONOOXYGENASE"/>
    <property type="match status" value="1"/>
</dbReference>
<dbReference type="OrthoDB" id="9766816at2"/>
<dbReference type="InterPro" id="IPR027545">
    <property type="entry name" value="Kynurenine_monooxygenase"/>
</dbReference>
<comment type="pathway">
    <text evidence="9">Cofactor biosynthesis; NAD(+) biosynthesis; quinolinate from L-kynurenine: step 1/3.</text>
</comment>
<dbReference type="FunFam" id="3.50.50.60:FF:000129">
    <property type="entry name" value="Kynurenine 3-monooxygenase"/>
    <property type="match status" value="1"/>
</dbReference>
<name>I4ANA0_BERLS</name>
<protein>
    <recommendedName>
        <fullName evidence="9">Kynurenine 3-monooxygenase</fullName>
        <ecNumber evidence="9">1.14.13.9</ecNumber>
    </recommendedName>
    <alternativeName>
        <fullName evidence="9">Kynurenine 3-hydroxylase</fullName>
    </alternativeName>
</protein>
<dbReference type="RefSeq" id="WP_014798866.1">
    <property type="nucleotide sequence ID" value="NC_018018.1"/>
</dbReference>
<dbReference type="PANTHER" id="PTHR46028:SF2">
    <property type="entry name" value="KYNURENINE 3-MONOOXYGENASE"/>
    <property type="match status" value="1"/>
</dbReference>
<dbReference type="KEGG" id="fli:Fleli_3095"/>
<dbReference type="GO" id="GO:0071949">
    <property type="term" value="F:FAD binding"/>
    <property type="evidence" value="ECO:0007669"/>
    <property type="project" value="InterPro"/>
</dbReference>
<dbReference type="PRINTS" id="PR00420">
    <property type="entry name" value="RNGMNOXGNASE"/>
</dbReference>
<evidence type="ECO:0000256" key="2">
    <source>
        <dbReference type="ARBA" id="ARBA00022630"/>
    </source>
</evidence>
<keyword evidence="4 9" id="KW-0274">FAD</keyword>
<feature type="domain" description="FAD-binding" evidence="10">
    <location>
        <begin position="4"/>
        <end position="343"/>
    </location>
</feature>
<evidence type="ECO:0000313" key="12">
    <source>
        <dbReference type="Proteomes" id="UP000006054"/>
    </source>
</evidence>
<evidence type="ECO:0000256" key="3">
    <source>
        <dbReference type="ARBA" id="ARBA00022642"/>
    </source>
</evidence>
<dbReference type="GO" id="GO:0019805">
    <property type="term" value="P:quinolinate biosynthetic process"/>
    <property type="evidence" value="ECO:0007669"/>
    <property type="project" value="UniProtKB-UniRule"/>
</dbReference>
<dbReference type="eggNOG" id="COG0654">
    <property type="taxonomic scope" value="Bacteria"/>
</dbReference>
<comment type="similarity">
    <text evidence="9">Belongs to the aromatic-ring hydroxylase family. KMO subfamily.</text>
</comment>
<sequence length="458" mass="52533" precursor="true">MSSKVTLVGAGLVGSLLSIFLAKKGQQVEVFERRPDFRKIGAVGGRSINLALSDRGWRALKEAGIEQTIKDIALPMYGRMMHDTEGELTFQPYGKENQAIYSVSRAVLNEALMDVAEKKHGVKFNFNQSCENIDLKDIEATFENNEDKDNNERETIKSDVIIGADGAFSAVRGHMQRMPLFNYTQYYLPHGYKELHIPANEDGSHRLAPDALHIWPRHSFMLIALPNTDGSFTCTLFLPFESDKGNKEAFENLNTDKEIMNFFETHFADVIPIMPTLLEDFKQNPTSSLVTIRCSPWAYKSNVCLIGDASHAIVPFYGQGMNAGFEDCFYFNEFMKKQLEKNGSIDWKKMFEDFQDERIPNANAIADLAIQNFIEMRDRVADPEFLLRKKIEAKLHEKFPTRWIPQYTMVTFSHLPYSYALNTGKKQEQIMNEIMKKENIENNWENLDWEEIVAKLDN</sequence>
<evidence type="ECO:0000256" key="4">
    <source>
        <dbReference type="ARBA" id="ARBA00022827"/>
    </source>
</evidence>
<evidence type="ECO:0000256" key="9">
    <source>
        <dbReference type="HAMAP-Rule" id="MF_01971"/>
    </source>
</evidence>
<dbReference type="Pfam" id="PF01494">
    <property type="entry name" value="FAD_binding_3"/>
    <property type="match status" value="1"/>
</dbReference>
<evidence type="ECO:0000256" key="8">
    <source>
        <dbReference type="ARBA" id="ARBA00047818"/>
    </source>
</evidence>
<keyword evidence="3 9" id="KW-0662">Pyridine nucleotide biosynthesis</keyword>
<dbReference type="Proteomes" id="UP000006054">
    <property type="component" value="Chromosome"/>
</dbReference>
<keyword evidence="2 9" id="KW-0285">Flavoprotein</keyword>
<evidence type="ECO:0000313" key="11">
    <source>
        <dbReference type="EMBL" id="AFM05435.1"/>
    </source>
</evidence>
<evidence type="ECO:0000256" key="6">
    <source>
        <dbReference type="ARBA" id="ARBA00023002"/>
    </source>
</evidence>
<dbReference type="SUPFAM" id="SSF51905">
    <property type="entry name" value="FAD/NAD(P)-binding domain"/>
    <property type="match status" value="1"/>
</dbReference>
<gene>
    <name evidence="9" type="primary">kmo</name>
    <name evidence="11" type="ordered locus">Fleli_3095</name>
</gene>
<dbReference type="InterPro" id="IPR002938">
    <property type="entry name" value="FAD-bd"/>
</dbReference>
<dbReference type="STRING" id="880071.Fleli_3095"/>
<keyword evidence="7 9" id="KW-0503">Monooxygenase</keyword>
<comment type="function">
    <text evidence="9">Catalyzes the hydroxylation of L-kynurenine (L-Kyn) to form 3-hydroxy-L-kynurenine (L-3OHKyn). Required for synthesis of quinolinic acid.</text>
</comment>
<dbReference type="PATRIC" id="fig|880071.3.peg.3091"/>
<dbReference type="Gene3D" id="3.50.50.60">
    <property type="entry name" value="FAD/NAD(P)-binding domain"/>
    <property type="match status" value="1"/>
</dbReference>
<comment type="catalytic activity">
    <reaction evidence="8 9">
        <text>L-kynurenine + NADPH + O2 + H(+) = 3-hydroxy-L-kynurenine + NADP(+) + H2O</text>
        <dbReference type="Rhea" id="RHEA:20545"/>
        <dbReference type="ChEBI" id="CHEBI:15377"/>
        <dbReference type="ChEBI" id="CHEBI:15378"/>
        <dbReference type="ChEBI" id="CHEBI:15379"/>
        <dbReference type="ChEBI" id="CHEBI:57783"/>
        <dbReference type="ChEBI" id="CHEBI:57959"/>
        <dbReference type="ChEBI" id="CHEBI:58125"/>
        <dbReference type="ChEBI" id="CHEBI:58349"/>
        <dbReference type="EC" id="1.14.13.9"/>
    </reaction>
</comment>
<dbReference type="GO" id="GO:0006569">
    <property type="term" value="P:L-tryptophan catabolic process"/>
    <property type="evidence" value="ECO:0007669"/>
    <property type="project" value="UniProtKB-UniRule"/>
</dbReference>
<dbReference type="EC" id="1.14.13.9" evidence="9"/>
<keyword evidence="6 9" id="KW-0560">Oxidoreductase</keyword>
<accession>I4ANA0</accession>
<evidence type="ECO:0000256" key="7">
    <source>
        <dbReference type="ARBA" id="ARBA00023033"/>
    </source>
</evidence>
<dbReference type="HAMAP" id="MF_01971">
    <property type="entry name" value="Kynurenine_monooxygenase"/>
    <property type="match status" value="1"/>
</dbReference>
<dbReference type="GO" id="GO:0004502">
    <property type="term" value="F:kynurenine 3-monooxygenase activity"/>
    <property type="evidence" value="ECO:0007669"/>
    <property type="project" value="UniProtKB-UniRule"/>
</dbReference>
<dbReference type="GO" id="GO:0009435">
    <property type="term" value="P:NAD+ biosynthetic process"/>
    <property type="evidence" value="ECO:0007669"/>
    <property type="project" value="UniProtKB-UniPathway"/>
</dbReference>
<evidence type="ECO:0000259" key="10">
    <source>
        <dbReference type="Pfam" id="PF01494"/>
    </source>
</evidence>
<dbReference type="AlphaFoldDB" id="I4ANA0"/>
<evidence type="ECO:0000256" key="1">
    <source>
        <dbReference type="ARBA" id="ARBA00001974"/>
    </source>
</evidence>
<proteinExistence type="inferred from homology"/>
<keyword evidence="5 9" id="KW-0521">NADP</keyword>
<dbReference type="EMBL" id="CP003345">
    <property type="protein sequence ID" value="AFM05435.1"/>
    <property type="molecule type" value="Genomic_DNA"/>
</dbReference>
<dbReference type="HOGENOM" id="CLU_023210_0_1_10"/>
<dbReference type="GO" id="GO:0070189">
    <property type="term" value="P:kynurenine metabolic process"/>
    <property type="evidence" value="ECO:0007669"/>
    <property type="project" value="TreeGrafter"/>
</dbReference>
<dbReference type="UniPathway" id="UPA00253">
    <property type="reaction ID" value="UER00328"/>
</dbReference>
<reference evidence="12" key="1">
    <citation type="submission" date="2012-06" db="EMBL/GenBank/DDBJ databases">
        <title>The complete genome of Flexibacter litoralis DSM 6794.</title>
        <authorList>
            <person name="Lucas S."/>
            <person name="Copeland A."/>
            <person name="Lapidus A."/>
            <person name="Glavina del Rio T."/>
            <person name="Dalin E."/>
            <person name="Tice H."/>
            <person name="Bruce D."/>
            <person name="Goodwin L."/>
            <person name="Pitluck S."/>
            <person name="Peters L."/>
            <person name="Ovchinnikova G."/>
            <person name="Lu M."/>
            <person name="Kyrpides N."/>
            <person name="Mavromatis K."/>
            <person name="Ivanova N."/>
            <person name="Brettin T."/>
            <person name="Detter J.C."/>
            <person name="Han C."/>
            <person name="Larimer F."/>
            <person name="Land M."/>
            <person name="Hauser L."/>
            <person name="Markowitz V."/>
            <person name="Cheng J.-F."/>
            <person name="Hugenholtz P."/>
            <person name="Woyke T."/>
            <person name="Wu D."/>
            <person name="Spring S."/>
            <person name="Lang E."/>
            <person name="Kopitz M."/>
            <person name="Brambilla E."/>
            <person name="Klenk H.-P."/>
            <person name="Eisen J.A."/>
        </authorList>
    </citation>
    <scope>NUCLEOTIDE SEQUENCE [LARGE SCALE GENOMIC DNA]</scope>
    <source>
        <strain evidence="12">ATCC 23117 / DSM 6794 / NBRC 15988 / NCIMB 1366 / Sio-4</strain>
    </source>
</reference>
<comment type="cofactor">
    <cofactor evidence="1 9">
        <name>FAD</name>
        <dbReference type="ChEBI" id="CHEBI:57692"/>
    </cofactor>
</comment>
<dbReference type="GO" id="GO:0043420">
    <property type="term" value="P:anthranilate metabolic process"/>
    <property type="evidence" value="ECO:0007669"/>
    <property type="project" value="UniProtKB-UniRule"/>
</dbReference>
<organism evidence="11 12">
    <name type="scientific">Bernardetia litoralis (strain ATCC 23117 / DSM 6794 / NBRC 15988 / NCIMB 1366 / Fx l1 / Sio-4)</name>
    <name type="common">Flexibacter litoralis</name>
    <dbReference type="NCBI Taxonomy" id="880071"/>
    <lineage>
        <taxon>Bacteria</taxon>
        <taxon>Pseudomonadati</taxon>
        <taxon>Bacteroidota</taxon>
        <taxon>Cytophagia</taxon>
        <taxon>Cytophagales</taxon>
        <taxon>Bernardetiaceae</taxon>
        <taxon>Bernardetia</taxon>
    </lineage>
</organism>
<dbReference type="InterPro" id="IPR036188">
    <property type="entry name" value="FAD/NAD-bd_sf"/>
</dbReference>
<evidence type="ECO:0000256" key="5">
    <source>
        <dbReference type="ARBA" id="ARBA00022857"/>
    </source>
</evidence>